<dbReference type="EMBL" id="CACRUM010000110">
    <property type="protein sequence ID" value="VYU76369.1"/>
    <property type="molecule type" value="Genomic_DNA"/>
</dbReference>
<proteinExistence type="predicted"/>
<accession>A0A6N3HKJ5</accession>
<name>A0A6N3HKJ5_9FIRM</name>
<protein>
    <submittedName>
        <fullName evidence="1">Uncharacterized protein</fullName>
    </submittedName>
</protein>
<gene>
    <name evidence="1" type="ORF">RILFYP67_03466</name>
</gene>
<dbReference type="AlphaFoldDB" id="A0A6N3HKJ5"/>
<reference evidence="1" key="1">
    <citation type="submission" date="2019-11" db="EMBL/GenBank/DDBJ databases">
        <authorList>
            <person name="Feng L."/>
        </authorList>
    </citation>
    <scope>NUCLEOTIDE SEQUENCE</scope>
    <source>
        <strain evidence="1">RintestinalisLFYP67</strain>
    </source>
</reference>
<evidence type="ECO:0000313" key="1">
    <source>
        <dbReference type="EMBL" id="VYU76369.1"/>
    </source>
</evidence>
<dbReference type="RefSeq" id="WP_422047174.1">
    <property type="nucleotide sequence ID" value="NZ_CACRUM010000110.1"/>
</dbReference>
<organism evidence="1">
    <name type="scientific">Roseburia intestinalis</name>
    <dbReference type="NCBI Taxonomy" id="166486"/>
    <lineage>
        <taxon>Bacteria</taxon>
        <taxon>Bacillati</taxon>
        <taxon>Bacillota</taxon>
        <taxon>Clostridia</taxon>
        <taxon>Lachnospirales</taxon>
        <taxon>Lachnospiraceae</taxon>
        <taxon>Roseburia</taxon>
    </lineage>
</organism>
<sequence>MSLNSLQYENKKKFISGFYDNFINSNEREQYSLLNEMVKNVEMKNSIDFYRPALNRYFVIINDVLDKIENKESVDYKKIICLGTQYWEILYGETDNREKYRIILIGEIGECQNAEKYVNDKVCDIVGYAFPSEMFPKRNDIDYFIVCGEIKNIAQTDRRIIRWDLIRFCFWGISPEAAYMRVKLEKQRCIKGAVTGLSYEQVGINWERLDRNLCCLASPSQDLFVDYKKFVWLHKTFGNHLKYCVIGMTDYALWYDLSLSRGKIRMLSSYDMIKDVHNFHDFDKLLIMWDEYKNVLGDLLIDN</sequence>